<sequence>MFKWHVHSAIGRGRPATHDFARVADGIAASLRQFSISASRYAEEDGNGDTLRTKPSRSSEALREVSSLTPSPTRGIDARSLAAKPPQQFKITREMVDSPAPRERRSGSNFVPRGDFRGPPRPGGFNRGGGMRGGARGGRGKRGAARGKARGRGGSASARDKQQREKEEDDSEPVPLKPDELEYLDERVGGFQAPYKPVTSAEDLARWGPPVISSLRGVVESLVYKMAVATDNVNPGFKSAAAHHEKMMSGAGTLFENATESKRSKQVFKKADKLSKDDKEAMMKEWVAGQYVPPKSATGPGDVLAQVAAYTRRNETYLPADARKLEETLRALLPASMRDPKPKAQAAKRPA</sequence>
<feature type="compositionally biased region" description="Gly residues" evidence="1">
    <location>
        <begin position="125"/>
        <end position="137"/>
    </location>
</feature>
<organism evidence="2 3">
    <name type="scientific">Cadophora malorum</name>
    <dbReference type="NCBI Taxonomy" id="108018"/>
    <lineage>
        <taxon>Eukaryota</taxon>
        <taxon>Fungi</taxon>
        <taxon>Dikarya</taxon>
        <taxon>Ascomycota</taxon>
        <taxon>Pezizomycotina</taxon>
        <taxon>Leotiomycetes</taxon>
        <taxon>Helotiales</taxon>
        <taxon>Ploettnerulaceae</taxon>
        <taxon>Cadophora</taxon>
    </lineage>
</organism>
<dbReference type="OrthoDB" id="5365739at2759"/>
<dbReference type="EMBL" id="JAFJYH010000075">
    <property type="protein sequence ID" value="KAG4420907.1"/>
    <property type="molecule type" value="Genomic_DNA"/>
</dbReference>
<reference evidence="2" key="1">
    <citation type="submission" date="2021-02" db="EMBL/GenBank/DDBJ databases">
        <title>Genome sequence Cadophora malorum strain M34.</title>
        <authorList>
            <person name="Stefanovic E."/>
            <person name="Vu D."/>
            <person name="Scully C."/>
            <person name="Dijksterhuis J."/>
            <person name="Roader J."/>
            <person name="Houbraken J."/>
        </authorList>
    </citation>
    <scope>NUCLEOTIDE SEQUENCE</scope>
    <source>
        <strain evidence="2">M34</strain>
    </source>
</reference>
<evidence type="ECO:0000313" key="2">
    <source>
        <dbReference type="EMBL" id="KAG4420907.1"/>
    </source>
</evidence>
<accession>A0A8H7TJW5</accession>
<dbReference type="Proteomes" id="UP000664132">
    <property type="component" value="Unassembled WGS sequence"/>
</dbReference>
<feature type="region of interest" description="Disordered" evidence="1">
    <location>
        <begin position="41"/>
        <end position="181"/>
    </location>
</feature>
<comment type="caution">
    <text evidence="2">The sequence shown here is derived from an EMBL/GenBank/DDBJ whole genome shotgun (WGS) entry which is preliminary data.</text>
</comment>
<proteinExistence type="predicted"/>
<evidence type="ECO:0000256" key="1">
    <source>
        <dbReference type="SAM" id="MobiDB-lite"/>
    </source>
</evidence>
<protein>
    <submittedName>
        <fullName evidence="2">Uncharacterized protein</fullName>
    </submittedName>
</protein>
<feature type="compositionally biased region" description="Basic and acidic residues" evidence="1">
    <location>
        <begin position="91"/>
        <end position="106"/>
    </location>
</feature>
<feature type="compositionally biased region" description="Basic residues" evidence="1">
    <location>
        <begin position="138"/>
        <end position="151"/>
    </location>
</feature>
<name>A0A8H7TJW5_9HELO</name>
<evidence type="ECO:0000313" key="3">
    <source>
        <dbReference type="Proteomes" id="UP000664132"/>
    </source>
</evidence>
<dbReference type="AlphaFoldDB" id="A0A8H7TJW5"/>
<gene>
    <name evidence="2" type="ORF">IFR04_005991</name>
</gene>
<keyword evidence="3" id="KW-1185">Reference proteome</keyword>